<protein>
    <submittedName>
        <fullName evidence="2">Uncharacterized protein</fullName>
    </submittedName>
</protein>
<proteinExistence type="predicted"/>
<dbReference type="AlphaFoldDB" id="A0A8C3J4U4"/>
<dbReference type="Pfam" id="PF15792">
    <property type="entry name" value="LAS2"/>
    <property type="match status" value="1"/>
</dbReference>
<keyword evidence="3" id="KW-1185">Reference proteome</keyword>
<dbReference type="InterPro" id="IPR031587">
    <property type="entry name" value="LAS2"/>
</dbReference>
<evidence type="ECO:0000256" key="1">
    <source>
        <dbReference type="SAM" id="MobiDB-lite"/>
    </source>
</evidence>
<dbReference type="Proteomes" id="UP000694419">
    <property type="component" value="Unplaced"/>
</dbReference>
<sequence length="134" mass="14344">SHKLHTKTFTGACSPDSAVSSLLTSCSIDSSNLYSNSLIHYKDKLYSSASEALEAYIEDFDLSLTSPEVRTGKICMCQKPDGADDPLELLTLKAARGLESSTEDLSHTLENDGSPSTTDILGAERSWENAPGAL</sequence>
<organism evidence="2 3">
    <name type="scientific">Calidris pygmaea</name>
    <name type="common">Spoon-billed sandpiper</name>
    <dbReference type="NCBI Taxonomy" id="425635"/>
    <lineage>
        <taxon>Eukaryota</taxon>
        <taxon>Metazoa</taxon>
        <taxon>Chordata</taxon>
        <taxon>Craniata</taxon>
        <taxon>Vertebrata</taxon>
        <taxon>Euteleostomi</taxon>
        <taxon>Archelosauria</taxon>
        <taxon>Archosauria</taxon>
        <taxon>Dinosauria</taxon>
        <taxon>Saurischia</taxon>
        <taxon>Theropoda</taxon>
        <taxon>Coelurosauria</taxon>
        <taxon>Aves</taxon>
        <taxon>Neognathae</taxon>
        <taxon>Neoaves</taxon>
        <taxon>Charadriiformes</taxon>
        <taxon>Scolopacidae</taxon>
        <taxon>Calidris</taxon>
    </lineage>
</organism>
<evidence type="ECO:0000313" key="3">
    <source>
        <dbReference type="Proteomes" id="UP000694419"/>
    </source>
</evidence>
<dbReference type="PANTHER" id="PTHR35079:SF1">
    <property type="entry name" value="LUNG ADENOMA SUSCEPTIBILITY PROTEIN 2"/>
    <property type="match status" value="1"/>
</dbReference>
<dbReference type="InterPro" id="IPR052679">
    <property type="entry name" value="Cell_Prolif_Regulator"/>
</dbReference>
<reference evidence="2" key="2">
    <citation type="submission" date="2025-09" db="UniProtKB">
        <authorList>
            <consortium name="Ensembl"/>
        </authorList>
    </citation>
    <scope>IDENTIFICATION</scope>
</reference>
<reference evidence="2" key="1">
    <citation type="submission" date="2025-08" db="UniProtKB">
        <authorList>
            <consortium name="Ensembl"/>
        </authorList>
    </citation>
    <scope>IDENTIFICATION</scope>
</reference>
<accession>A0A8C3J4U4</accession>
<feature type="region of interest" description="Disordered" evidence="1">
    <location>
        <begin position="101"/>
        <end position="134"/>
    </location>
</feature>
<name>A0A8C3J4U4_9CHAR</name>
<dbReference type="PANTHER" id="PTHR35079">
    <property type="entry name" value="LUNG ADENOMA SUSCEPTIBILITY PROTEIN 2"/>
    <property type="match status" value="1"/>
</dbReference>
<dbReference type="Ensembl" id="ENSCPGT00000002253.1">
    <property type="protein sequence ID" value="ENSCPGP00000002051.1"/>
    <property type="gene ID" value="ENSCPGG00000001432.1"/>
</dbReference>
<evidence type="ECO:0000313" key="2">
    <source>
        <dbReference type="Ensembl" id="ENSCPGP00000002051.1"/>
    </source>
</evidence>